<keyword evidence="3" id="KW-1185">Reference proteome</keyword>
<name>A0ABD3U9U4_9LAMI</name>
<accession>A0ABD3U9U4</accession>
<dbReference type="AlphaFoldDB" id="A0ABD3U9U4"/>
<evidence type="ECO:0000313" key="2">
    <source>
        <dbReference type="EMBL" id="KAL3846216.1"/>
    </source>
</evidence>
<comment type="caution">
    <text evidence="2">The sequence shown here is derived from an EMBL/GenBank/DDBJ whole genome shotgun (WGS) entry which is preliminary data.</text>
</comment>
<dbReference type="EMBL" id="JBJXBP010000002">
    <property type="protein sequence ID" value="KAL3846216.1"/>
    <property type="molecule type" value="Genomic_DNA"/>
</dbReference>
<dbReference type="Proteomes" id="UP001634393">
    <property type="component" value="Unassembled WGS sequence"/>
</dbReference>
<evidence type="ECO:0000313" key="3">
    <source>
        <dbReference type="Proteomes" id="UP001634393"/>
    </source>
</evidence>
<reference evidence="2 3" key="1">
    <citation type="submission" date="2024-12" db="EMBL/GenBank/DDBJ databases">
        <title>The unique morphological basis and parallel evolutionary history of personate flowers in Penstemon.</title>
        <authorList>
            <person name="Depatie T.H."/>
            <person name="Wessinger C.A."/>
        </authorList>
    </citation>
    <scope>NUCLEOTIDE SEQUENCE [LARGE SCALE GENOMIC DNA]</scope>
    <source>
        <strain evidence="2">WTNN_2</strain>
        <tissue evidence="2">Leaf</tissue>
    </source>
</reference>
<proteinExistence type="predicted"/>
<protein>
    <submittedName>
        <fullName evidence="2">Uncharacterized protein</fullName>
    </submittedName>
</protein>
<sequence>MSDIPPTTPTNSDSNPNPTTPMTNPDPNFDPLKMQAIFCRNCANYIALLSLGDIIHFGKATYFLLFQGRSIPLFKHDYMLFSTVCTMLLSRQGEANKLQYSSIIIPPAGAPAPAPYQNS</sequence>
<organism evidence="2 3">
    <name type="scientific">Penstemon smallii</name>
    <dbReference type="NCBI Taxonomy" id="265156"/>
    <lineage>
        <taxon>Eukaryota</taxon>
        <taxon>Viridiplantae</taxon>
        <taxon>Streptophyta</taxon>
        <taxon>Embryophyta</taxon>
        <taxon>Tracheophyta</taxon>
        <taxon>Spermatophyta</taxon>
        <taxon>Magnoliopsida</taxon>
        <taxon>eudicotyledons</taxon>
        <taxon>Gunneridae</taxon>
        <taxon>Pentapetalae</taxon>
        <taxon>asterids</taxon>
        <taxon>lamiids</taxon>
        <taxon>Lamiales</taxon>
        <taxon>Plantaginaceae</taxon>
        <taxon>Cheloneae</taxon>
        <taxon>Penstemon</taxon>
    </lineage>
</organism>
<feature type="compositionally biased region" description="Low complexity" evidence="1">
    <location>
        <begin position="9"/>
        <end position="27"/>
    </location>
</feature>
<evidence type="ECO:0000256" key="1">
    <source>
        <dbReference type="SAM" id="MobiDB-lite"/>
    </source>
</evidence>
<feature type="region of interest" description="Disordered" evidence="1">
    <location>
        <begin position="1"/>
        <end position="28"/>
    </location>
</feature>
<gene>
    <name evidence="2" type="ORF">ACJIZ3_003619</name>
</gene>